<evidence type="ECO:0000313" key="5">
    <source>
        <dbReference type="Proteomes" id="UP000002931"/>
    </source>
</evidence>
<evidence type="ECO:0000256" key="2">
    <source>
        <dbReference type="SAM" id="MobiDB-lite"/>
    </source>
</evidence>
<organism evidence="4 5">
    <name type="scientific">Maritimibacter alkaliphilus HTCC2654</name>
    <dbReference type="NCBI Taxonomy" id="314271"/>
    <lineage>
        <taxon>Bacteria</taxon>
        <taxon>Pseudomonadati</taxon>
        <taxon>Pseudomonadota</taxon>
        <taxon>Alphaproteobacteria</taxon>
        <taxon>Rhodobacterales</taxon>
        <taxon>Roseobacteraceae</taxon>
        <taxon>Maritimibacter</taxon>
    </lineage>
</organism>
<feature type="coiled-coil region" evidence="1">
    <location>
        <begin position="189"/>
        <end position="216"/>
    </location>
</feature>
<dbReference type="Proteomes" id="UP000002931">
    <property type="component" value="Unassembled WGS sequence"/>
</dbReference>
<proteinExistence type="predicted"/>
<dbReference type="STRING" id="314271.RB2654_02669"/>
<name>A3VDJ2_9RHOB</name>
<keyword evidence="5" id="KW-1185">Reference proteome</keyword>
<evidence type="ECO:0000313" key="4">
    <source>
        <dbReference type="EMBL" id="EAQ13581.1"/>
    </source>
</evidence>
<dbReference type="Pfam" id="PF18932">
    <property type="entry name" value="DUF5681"/>
    <property type="match status" value="1"/>
</dbReference>
<evidence type="ECO:0000259" key="3">
    <source>
        <dbReference type="Pfam" id="PF18932"/>
    </source>
</evidence>
<accession>A3VDJ2</accession>
<dbReference type="EMBL" id="AAMT01000004">
    <property type="protein sequence ID" value="EAQ13581.1"/>
    <property type="molecule type" value="Genomic_DNA"/>
</dbReference>
<sequence length="234" mass="26354">MIRGKQTLPAVRPGASYEVGYGKPPVASRFAKGQSGNPKGRPRGAKSKRPALNEERLKDIILDEAYRDITVRDGGRSVTVPMAQAIVRAMAVNAAKGQHRAQRLFAEMLAATERQNKALADEWLETAITYKVEWDRELARRERLGITDLPAPLPHPDQVKIDMETGRAWIDGPATKEQVAQLEVLWARREEWLREVECLERLLEAESDEAVRAAIEKDLRRTQKTLAIMDRLLG</sequence>
<protein>
    <recommendedName>
        <fullName evidence="3">DUF5681 domain-containing protein</fullName>
    </recommendedName>
</protein>
<dbReference type="OrthoDB" id="9776746at2"/>
<reference evidence="4 5" key="1">
    <citation type="journal article" date="2010" name="J. Bacteriol.">
        <title>Genome sequences of Pelagibaca bermudensis HTCC2601T and Maritimibacter alkaliphilus HTCC2654T, the type strains of two marine Roseobacter genera.</title>
        <authorList>
            <person name="Thrash J.C."/>
            <person name="Cho J.C."/>
            <person name="Ferriera S."/>
            <person name="Johnson J."/>
            <person name="Vergin K.L."/>
            <person name="Giovannoni S.J."/>
        </authorList>
    </citation>
    <scope>NUCLEOTIDE SEQUENCE [LARGE SCALE GENOMIC DNA]</scope>
    <source>
        <strain evidence="4 5">HTCC2654</strain>
    </source>
</reference>
<keyword evidence="1" id="KW-0175">Coiled coil</keyword>
<feature type="region of interest" description="Disordered" evidence="2">
    <location>
        <begin position="1"/>
        <end position="52"/>
    </location>
</feature>
<gene>
    <name evidence="4" type="ORF">RB2654_02669</name>
</gene>
<dbReference type="RefSeq" id="WP_008328456.1">
    <property type="nucleotide sequence ID" value="NZ_CH902578.1"/>
</dbReference>
<dbReference type="AlphaFoldDB" id="A3VDJ2"/>
<feature type="compositionally biased region" description="Basic residues" evidence="2">
    <location>
        <begin position="40"/>
        <end position="49"/>
    </location>
</feature>
<comment type="caution">
    <text evidence="4">The sequence shown here is derived from an EMBL/GenBank/DDBJ whole genome shotgun (WGS) entry which is preliminary data.</text>
</comment>
<dbReference type="HOGENOM" id="CLU_1164894_0_0_5"/>
<feature type="domain" description="DUF5681" evidence="3">
    <location>
        <begin position="27"/>
        <end position="113"/>
    </location>
</feature>
<dbReference type="eggNOG" id="ENOG502ZM2W">
    <property type="taxonomic scope" value="Bacteria"/>
</dbReference>
<evidence type="ECO:0000256" key="1">
    <source>
        <dbReference type="SAM" id="Coils"/>
    </source>
</evidence>
<dbReference type="InterPro" id="IPR043736">
    <property type="entry name" value="DUF5681"/>
</dbReference>